<dbReference type="InterPro" id="IPR050905">
    <property type="entry name" value="Plant_NBS-LRR"/>
</dbReference>
<keyword evidence="5" id="KW-0238">DNA-binding</keyword>
<feature type="domain" description="Disease resistance protein At4g27190-like leucine-rich repeats" evidence="8">
    <location>
        <begin position="491"/>
        <end position="606"/>
    </location>
</feature>
<keyword evidence="7" id="KW-0539">Nucleus</keyword>
<name>A0AAV5L4C9_9ROSI</name>
<comment type="caution">
    <text evidence="10">The sequence shown here is derived from an EMBL/GenBank/DDBJ whole genome shotgun (WGS) entry which is preliminary data.</text>
</comment>
<gene>
    <name evidence="10" type="ORF">SLEP1_g40742</name>
</gene>
<keyword evidence="2" id="KW-0677">Repeat</keyword>
<evidence type="ECO:0000256" key="3">
    <source>
        <dbReference type="ARBA" id="ARBA00022821"/>
    </source>
</evidence>
<dbReference type="InterPro" id="IPR032675">
    <property type="entry name" value="LRR_dom_sf"/>
</dbReference>
<dbReference type="InterPro" id="IPR003340">
    <property type="entry name" value="B3_DNA-bd"/>
</dbReference>
<dbReference type="Proteomes" id="UP001054252">
    <property type="component" value="Unassembled WGS sequence"/>
</dbReference>
<proteinExistence type="predicted"/>
<sequence length="775" mass="87468">MPHPIMLFKKTLKLTDITRRLAIPTKSLEFFPDFNGGHFLCLNVLYEGRVWPMVCSTRKQGLKKPVLSKGWIPFLRGNHLNVGDVVALYKEEDEAGLQYRMEVDRATRIPNPKSNEVGAEGPSVSHRAIPKQEWKGNYSSKSAISYIQSTWDATDNTFSPLPAQFMPESFSSHLLPTLPSKLYHVDPSLLQELDLSNTNIKTLPESLPNLVALQKLILKCCDLFMELSPQVGELPNLEELDLNDTEILGLPQEIRKLSKLKYLRVAFYGYMNCGKRLRQNALIQPGTISALSRLTELSIDVNSDDERWNAVVEAVIEEACSLETLKCLILYLPNIESLGKHRMGSTSLGYYPLQEFRFTIGQHKQRTISRVPKQVETHFQKWKRCLKFVKGKEIPSEMKKVLKCTKAFYLDRHDTATSLCDFGTENMQELEFCLLVECNEIQTIISGVEPLEEQADVLVKDPNNSESGGGLLSAQEPALVNLQYLHIFYLKNLVSIWRTPTNDKQCLTGLKFLALHMCPKLSVIFSPAMLANLGKLEVLIVKDCPEVTSIVSLTSNEPFDTSFCLPNLNRILLLHLPKLISISGGIFITGNLKQIGFYNCPKLESLSIKEMSSPLLEVIRGEREWWEALKWEKLEWEKLEWEKLEWETSLDYIRSIFSPITMEKDVMTQMEEISRIPSSHQTRMIDPLYCWMESAGKSPLDSSLDASVMTSLWTDESSVSVGSASEIADIGLDKMSLGCEDDGMSLGCEDNGMSLGCEDNGLNKMSLGCFSLSDN</sequence>
<organism evidence="10 11">
    <name type="scientific">Rubroshorea leprosula</name>
    <dbReference type="NCBI Taxonomy" id="152421"/>
    <lineage>
        <taxon>Eukaryota</taxon>
        <taxon>Viridiplantae</taxon>
        <taxon>Streptophyta</taxon>
        <taxon>Embryophyta</taxon>
        <taxon>Tracheophyta</taxon>
        <taxon>Spermatophyta</taxon>
        <taxon>Magnoliopsida</taxon>
        <taxon>eudicotyledons</taxon>
        <taxon>Gunneridae</taxon>
        <taxon>Pentapetalae</taxon>
        <taxon>rosids</taxon>
        <taxon>malvids</taxon>
        <taxon>Malvales</taxon>
        <taxon>Dipterocarpaceae</taxon>
        <taxon>Rubroshorea</taxon>
    </lineage>
</organism>
<keyword evidence="11" id="KW-1185">Reference proteome</keyword>
<accession>A0AAV5L4C9</accession>
<evidence type="ECO:0000259" key="8">
    <source>
        <dbReference type="Pfam" id="PF23247"/>
    </source>
</evidence>
<evidence type="ECO:0000256" key="6">
    <source>
        <dbReference type="ARBA" id="ARBA00023163"/>
    </source>
</evidence>
<dbReference type="PANTHER" id="PTHR33463:SF179">
    <property type="entry name" value="NB-ARC DOMAIN-CONTAINING PROTEIN"/>
    <property type="match status" value="1"/>
</dbReference>
<evidence type="ECO:0000256" key="7">
    <source>
        <dbReference type="ARBA" id="ARBA00023242"/>
    </source>
</evidence>
<evidence type="ECO:0000259" key="9">
    <source>
        <dbReference type="Pfam" id="PF23598"/>
    </source>
</evidence>
<dbReference type="CDD" id="cd10017">
    <property type="entry name" value="B3_DNA"/>
    <property type="match status" value="1"/>
</dbReference>
<evidence type="ECO:0000313" key="11">
    <source>
        <dbReference type="Proteomes" id="UP001054252"/>
    </source>
</evidence>
<evidence type="ECO:0000256" key="2">
    <source>
        <dbReference type="ARBA" id="ARBA00022737"/>
    </source>
</evidence>
<dbReference type="InterPro" id="IPR015300">
    <property type="entry name" value="DNA-bd_pseudobarrel_sf"/>
</dbReference>
<evidence type="ECO:0008006" key="12">
    <source>
        <dbReference type="Google" id="ProtNLM"/>
    </source>
</evidence>
<dbReference type="GO" id="GO:0003677">
    <property type="term" value="F:DNA binding"/>
    <property type="evidence" value="ECO:0007669"/>
    <property type="project" value="UniProtKB-KW"/>
</dbReference>
<protein>
    <recommendedName>
        <fullName evidence="12">TF-B3 domain-containing protein</fullName>
    </recommendedName>
</protein>
<dbReference type="Gene3D" id="2.40.330.10">
    <property type="entry name" value="DNA-binding pseudobarrel domain"/>
    <property type="match status" value="1"/>
</dbReference>
<reference evidence="10 11" key="1">
    <citation type="journal article" date="2021" name="Commun. Biol.">
        <title>The genome of Shorea leprosula (Dipterocarpaceae) highlights the ecological relevance of drought in aseasonal tropical rainforests.</title>
        <authorList>
            <person name="Ng K.K.S."/>
            <person name="Kobayashi M.J."/>
            <person name="Fawcett J.A."/>
            <person name="Hatakeyama M."/>
            <person name="Paape T."/>
            <person name="Ng C.H."/>
            <person name="Ang C.C."/>
            <person name="Tnah L.H."/>
            <person name="Lee C.T."/>
            <person name="Nishiyama T."/>
            <person name="Sese J."/>
            <person name="O'Brien M.J."/>
            <person name="Copetti D."/>
            <person name="Mohd Noor M.I."/>
            <person name="Ong R.C."/>
            <person name="Putra M."/>
            <person name="Sireger I.Z."/>
            <person name="Indrioko S."/>
            <person name="Kosugi Y."/>
            <person name="Izuno A."/>
            <person name="Isagi Y."/>
            <person name="Lee S.L."/>
            <person name="Shimizu K.K."/>
        </authorList>
    </citation>
    <scope>NUCLEOTIDE SEQUENCE [LARGE SCALE GENOMIC DNA]</scope>
    <source>
        <strain evidence="10">214</strain>
    </source>
</reference>
<dbReference type="InterPro" id="IPR057135">
    <property type="entry name" value="At4g27190-like_LRR"/>
</dbReference>
<evidence type="ECO:0000256" key="5">
    <source>
        <dbReference type="ARBA" id="ARBA00023125"/>
    </source>
</evidence>
<keyword evidence="4" id="KW-0805">Transcription regulation</keyword>
<evidence type="ECO:0000256" key="1">
    <source>
        <dbReference type="ARBA" id="ARBA00004123"/>
    </source>
</evidence>
<dbReference type="InterPro" id="IPR055414">
    <property type="entry name" value="LRR_R13L4/SHOC2-like"/>
</dbReference>
<dbReference type="SUPFAM" id="SSF52058">
    <property type="entry name" value="L domain-like"/>
    <property type="match status" value="1"/>
</dbReference>
<dbReference type="Pfam" id="PF23598">
    <property type="entry name" value="LRR_14"/>
    <property type="match status" value="1"/>
</dbReference>
<dbReference type="AlphaFoldDB" id="A0AAV5L4C9"/>
<dbReference type="EMBL" id="BPVZ01000094">
    <property type="protein sequence ID" value="GKV32113.1"/>
    <property type="molecule type" value="Genomic_DNA"/>
</dbReference>
<keyword evidence="3" id="KW-0611">Plant defense</keyword>
<feature type="domain" description="Disease resistance R13L4/SHOC-2-like LRR" evidence="9">
    <location>
        <begin position="190"/>
        <end position="375"/>
    </location>
</feature>
<keyword evidence="6" id="KW-0804">Transcription</keyword>
<dbReference type="GO" id="GO:0005634">
    <property type="term" value="C:nucleus"/>
    <property type="evidence" value="ECO:0007669"/>
    <property type="project" value="UniProtKB-SubCell"/>
</dbReference>
<dbReference type="Pfam" id="PF23247">
    <property type="entry name" value="LRR_RPS2"/>
    <property type="match status" value="1"/>
</dbReference>
<dbReference type="PANTHER" id="PTHR33463">
    <property type="entry name" value="NB-ARC DOMAIN-CONTAINING PROTEIN-RELATED"/>
    <property type="match status" value="1"/>
</dbReference>
<dbReference type="Gene3D" id="3.80.10.10">
    <property type="entry name" value="Ribonuclease Inhibitor"/>
    <property type="match status" value="2"/>
</dbReference>
<evidence type="ECO:0000313" key="10">
    <source>
        <dbReference type="EMBL" id="GKV32113.1"/>
    </source>
</evidence>
<comment type="subcellular location">
    <subcellularLocation>
        <location evidence="1">Nucleus</location>
    </subcellularLocation>
</comment>
<dbReference type="SUPFAM" id="SSF101936">
    <property type="entry name" value="DNA-binding pseudobarrel domain"/>
    <property type="match status" value="1"/>
</dbReference>
<evidence type="ECO:0000256" key="4">
    <source>
        <dbReference type="ARBA" id="ARBA00023015"/>
    </source>
</evidence>